<comment type="similarity">
    <text evidence="3 11">Belongs to the peptidase M50B family.</text>
</comment>
<reference evidence="13 14" key="1">
    <citation type="submission" date="2015-09" db="EMBL/GenBank/DDBJ databases">
        <authorList>
            <consortium name="Pathogen Informatics"/>
        </authorList>
    </citation>
    <scope>NUCLEOTIDE SEQUENCE [LARGE SCALE GENOMIC DNA]</scope>
    <source>
        <strain evidence="13 14">2789STDY5834928</strain>
    </source>
</reference>
<dbReference type="InterPro" id="IPR008915">
    <property type="entry name" value="Peptidase_M50"/>
</dbReference>
<evidence type="ECO:0000256" key="9">
    <source>
        <dbReference type="ARBA" id="ARBA00023049"/>
    </source>
</evidence>
<gene>
    <name evidence="13" type="primary">rasP</name>
    <name evidence="13" type="ORF">ERS852540_01147</name>
</gene>
<evidence type="ECO:0000256" key="8">
    <source>
        <dbReference type="ARBA" id="ARBA00022989"/>
    </source>
</evidence>
<dbReference type="AlphaFoldDB" id="A0A174ZEL8"/>
<keyword evidence="11" id="KW-0479">Metal-binding</keyword>
<dbReference type="PANTHER" id="PTHR42837:SF2">
    <property type="entry name" value="MEMBRANE METALLOPROTEASE ARASP2, CHLOROPLASTIC-RELATED"/>
    <property type="match status" value="1"/>
</dbReference>
<evidence type="ECO:0000256" key="10">
    <source>
        <dbReference type="ARBA" id="ARBA00023136"/>
    </source>
</evidence>
<dbReference type="SUPFAM" id="SSF50156">
    <property type="entry name" value="PDZ domain-like"/>
    <property type="match status" value="1"/>
</dbReference>
<dbReference type="STRING" id="39492.ERS852540_01147"/>
<feature type="transmembrane region" description="Helical" evidence="11">
    <location>
        <begin position="381"/>
        <end position="400"/>
    </location>
</feature>
<dbReference type="Pfam" id="PF02163">
    <property type="entry name" value="Peptidase_M50"/>
    <property type="match status" value="1"/>
</dbReference>
<keyword evidence="5 11" id="KW-0812">Transmembrane</keyword>
<organism evidence="13 14">
    <name type="scientific">[Eubacterium] siraeum</name>
    <dbReference type="NCBI Taxonomy" id="39492"/>
    <lineage>
        <taxon>Bacteria</taxon>
        <taxon>Bacillati</taxon>
        <taxon>Bacillota</taxon>
        <taxon>Clostridia</taxon>
        <taxon>Eubacteriales</taxon>
        <taxon>Oscillospiraceae</taxon>
        <taxon>Oscillospiraceae incertae sedis</taxon>
    </lineage>
</organism>
<accession>A0A174ZEL8</accession>
<evidence type="ECO:0000256" key="4">
    <source>
        <dbReference type="ARBA" id="ARBA00022670"/>
    </source>
</evidence>
<evidence type="ECO:0000259" key="12">
    <source>
        <dbReference type="Pfam" id="PF02163"/>
    </source>
</evidence>
<evidence type="ECO:0000256" key="3">
    <source>
        <dbReference type="ARBA" id="ARBA00007931"/>
    </source>
</evidence>
<comment type="subcellular location">
    <subcellularLocation>
        <location evidence="2">Membrane</location>
        <topology evidence="2">Multi-pass membrane protein</topology>
    </subcellularLocation>
</comment>
<dbReference type="InterPro" id="IPR004387">
    <property type="entry name" value="Pept_M50_Zn"/>
</dbReference>
<dbReference type="Proteomes" id="UP000095662">
    <property type="component" value="Unassembled WGS sequence"/>
</dbReference>
<evidence type="ECO:0000256" key="2">
    <source>
        <dbReference type="ARBA" id="ARBA00004141"/>
    </source>
</evidence>
<dbReference type="GO" id="GO:0016020">
    <property type="term" value="C:membrane"/>
    <property type="evidence" value="ECO:0007669"/>
    <property type="project" value="UniProtKB-SubCell"/>
</dbReference>
<dbReference type="GO" id="GO:0006508">
    <property type="term" value="P:proteolysis"/>
    <property type="evidence" value="ECO:0007669"/>
    <property type="project" value="UniProtKB-KW"/>
</dbReference>
<keyword evidence="6 11" id="KW-0378">Hydrolase</keyword>
<comment type="cofactor">
    <cofactor evidence="1 11">
        <name>Zn(2+)</name>
        <dbReference type="ChEBI" id="CHEBI:29105"/>
    </cofactor>
</comment>
<evidence type="ECO:0000256" key="6">
    <source>
        <dbReference type="ARBA" id="ARBA00022801"/>
    </source>
</evidence>
<proteinExistence type="inferred from homology"/>
<dbReference type="CDD" id="cd06163">
    <property type="entry name" value="S2P-M50_PDZ_RseP-like"/>
    <property type="match status" value="2"/>
</dbReference>
<keyword evidence="10 11" id="KW-0472">Membrane</keyword>
<keyword evidence="9 11" id="KW-0482">Metalloprotease</keyword>
<evidence type="ECO:0000313" key="14">
    <source>
        <dbReference type="Proteomes" id="UP000095662"/>
    </source>
</evidence>
<feature type="domain" description="Peptidase M50" evidence="12">
    <location>
        <begin position="10"/>
        <end position="394"/>
    </location>
</feature>
<keyword evidence="8 11" id="KW-1133">Transmembrane helix</keyword>
<keyword evidence="4 13" id="KW-0645">Protease</keyword>
<feature type="transmembrane region" description="Helical" evidence="11">
    <location>
        <begin position="6"/>
        <end position="27"/>
    </location>
</feature>
<dbReference type="EMBL" id="CZBY01000007">
    <property type="protein sequence ID" value="CUQ85644.1"/>
    <property type="molecule type" value="Genomic_DNA"/>
</dbReference>
<evidence type="ECO:0000256" key="1">
    <source>
        <dbReference type="ARBA" id="ARBA00001947"/>
    </source>
</evidence>
<evidence type="ECO:0000256" key="11">
    <source>
        <dbReference type="RuleBase" id="RU362031"/>
    </source>
</evidence>
<feature type="transmembrane region" description="Helical" evidence="11">
    <location>
        <begin position="90"/>
        <end position="113"/>
    </location>
</feature>
<dbReference type="EC" id="3.4.24.-" evidence="11"/>
<evidence type="ECO:0000313" key="13">
    <source>
        <dbReference type="EMBL" id="CUQ85644.1"/>
    </source>
</evidence>
<dbReference type="GO" id="GO:0046872">
    <property type="term" value="F:metal ion binding"/>
    <property type="evidence" value="ECO:0007669"/>
    <property type="project" value="UniProtKB-KW"/>
</dbReference>
<evidence type="ECO:0000256" key="5">
    <source>
        <dbReference type="ARBA" id="ARBA00022692"/>
    </source>
</evidence>
<sequence>MNILNILLGILLFFLIILVHEFGHFTVAKLCKMKVKEFAIGMGPKLFKKRIGETVFAFKALPIGGSVMLDEDVENDDPRSFRNRPVWMRILVIAAGAFMNFVLGFIFCIISVLCSNSVSTNVVAGFQEGAISSSVLQANDKILKINGMNIYTTMDISFQLSNSQSRGIGSQYYSYDFVVERNGQTVELNDVKFASRSYAKMISEYKKLVGEKEGYAALPTEYFNIDTNSYTEAFKELEKNDAEFAKSFTAIADEYKSGYTSEENNLYLDFIVYGERHNFVNVIQAACANFVSYGRLIWISFGNLLNGTYGLNEMSGPIGVVQSVSTVASFGWGSLMTLAALIAINIGIVNLLPIPAMDGGRLVFLFIELIRGKPVKAEHEGMVHFIGIVALMVLMVIVTFNDIVRIITGG</sequence>
<feature type="transmembrane region" description="Helical" evidence="11">
    <location>
        <begin position="330"/>
        <end position="352"/>
    </location>
</feature>
<keyword evidence="7 11" id="KW-0862">Zinc</keyword>
<protein>
    <recommendedName>
        <fullName evidence="11">Zinc metalloprotease</fullName>
        <ecNumber evidence="11">3.4.24.-</ecNumber>
    </recommendedName>
</protein>
<dbReference type="NCBIfam" id="TIGR00054">
    <property type="entry name" value="RIP metalloprotease RseP"/>
    <property type="match status" value="1"/>
</dbReference>
<dbReference type="PANTHER" id="PTHR42837">
    <property type="entry name" value="REGULATOR OF SIGMA-E PROTEASE RSEP"/>
    <property type="match status" value="1"/>
</dbReference>
<evidence type="ECO:0000256" key="7">
    <source>
        <dbReference type="ARBA" id="ARBA00022833"/>
    </source>
</evidence>
<dbReference type="OrthoDB" id="9782003at2"/>
<dbReference type="GO" id="GO:0004222">
    <property type="term" value="F:metalloendopeptidase activity"/>
    <property type="evidence" value="ECO:0007669"/>
    <property type="project" value="InterPro"/>
</dbReference>
<name>A0A174ZEL8_9FIRM</name>
<dbReference type="InterPro" id="IPR036034">
    <property type="entry name" value="PDZ_sf"/>
</dbReference>